<keyword evidence="7 8" id="KW-0131">Cell cycle</keyword>
<keyword evidence="2 8" id="KW-1003">Cell membrane</keyword>
<dbReference type="Pfam" id="PF08478">
    <property type="entry name" value="POTRA_1"/>
    <property type="match status" value="1"/>
</dbReference>
<comment type="function">
    <text evidence="8">Essential cell division protein.</text>
</comment>
<evidence type="ECO:0000256" key="3">
    <source>
        <dbReference type="ARBA" id="ARBA00022618"/>
    </source>
</evidence>
<organism evidence="11 12">
    <name type="scientific">Streptomyces albipurpureus</name>
    <dbReference type="NCBI Taxonomy" id="2897419"/>
    <lineage>
        <taxon>Bacteria</taxon>
        <taxon>Bacillati</taxon>
        <taxon>Actinomycetota</taxon>
        <taxon>Actinomycetes</taxon>
        <taxon>Kitasatosporales</taxon>
        <taxon>Streptomycetaceae</taxon>
        <taxon>Streptomyces</taxon>
    </lineage>
</organism>
<evidence type="ECO:0000256" key="2">
    <source>
        <dbReference type="ARBA" id="ARBA00022475"/>
    </source>
</evidence>
<evidence type="ECO:0000259" key="10">
    <source>
        <dbReference type="PROSITE" id="PS51779"/>
    </source>
</evidence>
<sequence>MAGPTTAERGARDPSQSSQRPSGPSPDGPDSRATRLRRLLTPRVLLLALAALALVAGGIWLLYGSDWLRVERVQATGTRVLTTEQVVRAAAVPMGAPLISLDTDSIEARLRERIPRIDSVEVSRSWPHGITLAVTERKPVLLLPKGEQFVEVDAGGVRFATVDKAPKAVPLLKLSTEQAPSLRRFPTDRLIAEAVLLTGQLPEKVAQNTRSVVVRSYDDMSLELGDGRVVVWGSPEEGEAKARALAALLKAAPKARRFDVSSPIAPASSGS</sequence>
<gene>
    <name evidence="8" type="primary">ftsQ</name>
    <name evidence="11" type="ORF">NBG84_29675</name>
</gene>
<keyword evidence="3 8" id="KW-0132">Cell division</keyword>
<evidence type="ECO:0000256" key="1">
    <source>
        <dbReference type="ARBA" id="ARBA00004370"/>
    </source>
</evidence>
<dbReference type="EMBL" id="JAMQAW010000040">
    <property type="protein sequence ID" value="MCM2392404.1"/>
    <property type="molecule type" value="Genomic_DNA"/>
</dbReference>
<feature type="transmembrane region" description="Helical" evidence="8">
    <location>
        <begin position="44"/>
        <end position="63"/>
    </location>
</feature>
<dbReference type="HAMAP" id="MF_00911">
    <property type="entry name" value="FtsQ_subfam"/>
    <property type="match status" value="1"/>
</dbReference>
<proteinExistence type="inferred from homology"/>
<feature type="region of interest" description="Disordered" evidence="9">
    <location>
        <begin position="1"/>
        <end position="33"/>
    </location>
</feature>
<keyword evidence="12" id="KW-1185">Reference proteome</keyword>
<dbReference type="Proteomes" id="UP001431429">
    <property type="component" value="Unassembled WGS sequence"/>
</dbReference>
<evidence type="ECO:0000256" key="5">
    <source>
        <dbReference type="ARBA" id="ARBA00022989"/>
    </source>
</evidence>
<dbReference type="InterPro" id="IPR013685">
    <property type="entry name" value="POTRA_FtsQ_type"/>
</dbReference>
<keyword evidence="5 8" id="KW-1133">Transmembrane helix</keyword>
<dbReference type="PROSITE" id="PS51779">
    <property type="entry name" value="POTRA"/>
    <property type="match status" value="1"/>
</dbReference>
<dbReference type="InterPro" id="IPR026579">
    <property type="entry name" value="FtsQ"/>
</dbReference>
<keyword evidence="4 8" id="KW-0812">Transmembrane</keyword>
<comment type="similarity">
    <text evidence="8">Belongs to the FtsQ/DivIB family. FtsQ subfamily.</text>
</comment>
<comment type="caution">
    <text evidence="11">The sequence shown here is derived from an EMBL/GenBank/DDBJ whole genome shotgun (WGS) entry which is preliminary data.</text>
</comment>
<evidence type="ECO:0000256" key="8">
    <source>
        <dbReference type="HAMAP-Rule" id="MF_00911"/>
    </source>
</evidence>
<dbReference type="PANTHER" id="PTHR37820:SF1">
    <property type="entry name" value="CELL DIVISION PROTEIN FTSQ"/>
    <property type="match status" value="1"/>
</dbReference>
<evidence type="ECO:0000256" key="6">
    <source>
        <dbReference type="ARBA" id="ARBA00023136"/>
    </source>
</evidence>
<protein>
    <recommendedName>
        <fullName evidence="8">Cell division protein FtsQ</fullName>
    </recommendedName>
</protein>
<evidence type="ECO:0000256" key="4">
    <source>
        <dbReference type="ARBA" id="ARBA00022692"/>
    </source>
</evidence>
<evidence type="ECO:0000256" key="7">
    <source>
        <dbReference type="ARBA" id="ARBA00023306"/>
    </source>
</evidence>
<evidence type="ECO:0000313" key="12">
    <source>
        <dbReference type="Proteomes" id="UP001431429"/>
    </source>
</evidence>
<dbReference type="RefSeq" id="WP_250922729.1">
    <property type="nucleotide sequence ID" value="NZ_JAMQAW010000040.1"/>
</dbReference>
<name>A0ABT0UUZ8_9ACTN</name>
<dbReference type="Gene3D" id="3.10.20.310">
    <property type="entry name" value="membrane protein fhac"/>
    <property type="match status" value="1"/>
</dbReference>
<comment type="subcellular location">
    <subcellularLocation>
        <location evidence="8">Cell membrane</location>
        <topology evidence="8">Single-pass type II membrane protein</topology>
    </subcellularLocation>
    <subcellularLocation>
        <location evidence="1">Membrane</location>
    </subcellularLocation>
    <text evidence="8">Localizes to the division septum.</text>
</comment>
<evidence type="ECO:0000313" key="11">
    <source>
        <dbReference type="EMBL" id="MCM2392404.1"/>
    </source>
</evidence>
<dbReference type="InterPro" id="IPR034746">
    <property type="entry name" value="POTRA"/>
</dbReference>
<dbReference type="PANTHER" id="PTHR37820">
    <property type="entry name" value="CELL DIVISION PROTEIN DIVIB"/>
    <property type="match status" value="1"/>
</dbReference>
<feature type="domain" description="POTRA" evidence="10">
    <location>
        <begin position="68"/>
        <end position="137"/>
    </location>
</feature>
<dbReference type="InterPro" id="IPR050487">
    <property type="entry name" value="FtsQ_DivIB"/>
</dbReference>
<reference evidence="11" key="1">
    <citation type="submission" date="2022-06" db="EMBL/GenBank/DDBJ databases">
        <title>Genome public.</title>
        <authorList>
            <person name="Sun Q."/>
        </authorList>
    </citation>
    <scope>NUCLEOTIDE SEQUENCE</scope>
    <source>
        <strain evidence="11">CWNU-1</strain>
    </source>
</reference>
<keyword evidence="6 8" id="KW-0472">Membrane</keyword>
<feature type="compositionally biased region" description="Low complexity" evidence="9">
    <location>
        <begin position="13"/>
        <end position="22"/>
    </location>
</feature>
<accession>A0ABT0UUZ8</accession>
<evidence type="ECO:0000256" key="9">
    <source>
        <dbReference type="SAM" id="MobiDB-lite"/>
    </source>
</evidence>